<dbReference type="Pfam" id="PF13683">
    <property type="entry name" value="rve_3"/>
    <property type="match status" value="1"/>
</dbReference>
<comment type="caution">
    <text evidence="2">The sequence shown here is derived from an EMBL/GenBank/DDBJ whole genome shotgun (WGS) entry which is preliminary data.</text>
</comment>
<dbReference type="GO" id="GO:0015074">
    <property type="term" value="P:DNA integration"/>
    <property type="evidence" value="ECO:0007669"/>
    <property type="project" value="InterPro"/>
</dbReference>
<evidence type="ECO:0000313" key="2">
    <source>
        <dbReference type="EMBL" id="PAU93746.1"/>
    </source>
</evidence>
<dbReference type="AlphaFoldDB" id="A0A2A2G7L0"/>
<dbReference type="InterPro" id="IPR001584">
    <property type="entry name" value="Integrase_cat-core"/>
</dbReference>
<name>A0A2A2G7L0_9BACT</name>
<reference evidence="2 3" key="1">
    <citation type="submission" date="2017-08" db="EMBL/GenBank/DDBJ databases">
        <title>Aliifodinibius alkalisoli sp. nov., isolated from saline alkaline soil.</title>
        <authorList>
            <person name="Liu D."/>
            <person name="Zhang G."/>
        </authorList>
    </citation>
    <scope>NUCLEOTIDE SEQUENCE [LARGE SCALE GENOMIC DNA]</scope>
    <source>
        <strain evidence="2 3">WN023</strain>
    </source>
</reference>
<evidence type="ECO:0000313" key="3">
    <source>
        <dbReference type="Proteomes" id="UP000218831"/>
    </source>
</evidence>
<accession>A0A2A2G7L0</accession>
<gene>
    <name evidence="2" type="ORF">CK503_10240</name>
</gene>
<feature type="domain" description="Integrase catalytic" evidence="1">
    <location>
        <begin position="2"/>
        <end position="22"/>
    </location>
</feature>
<sequence>MEAWRTEYNSFRPHSSLGDLTPNEYIQEHAITPDSLFMTG</sequence>
<evidence type="ECO:0000259" key="1">
    <source>
        <dbReference type="Pfam" id="PF13683"/>
    </source>
</evidence>
<dbReference type="EMBL" id="NSKE01000007">
    <property type="protein sequence ID" value="PAU93746.1"/>
    <property type="molecule type" value="Genomic_DNA"/>
</dbReference>
<protein>
    <recommendedName>
        <fullName evidence="1">Integrase catalytic domain-containing protein</fullName>
    </recommendedName>
</protein>
<proteinExistence type="predicted"/>
<dbReference type="Proteomes" id="UP000218831">
    <property type="component" value="Unassembled WGS sequence"/>
</dbReference>
<organism evidence="2 3">
    <name type="scientific">Fodinibius salipaludis</name>
    <dbReference type="NCBI Taxonomy" id="2032627"/>
    <lineage>
        <taxon>Bacteria</taxon>
        <taxon>Pseudomonadati</taxon>
        <taxon>Balneolota</taxon>
        <taxon>Balneolia</taxon>
        <taxon>Balneolales</taxon>
        <taxon>Balneolaceae</taxon>
        <taxon>Fodinibius</taxon>
    </lineage>
</organism>
<keyword evidence="3" id="KW-1185">Reference proteome</keyword>